<dbReference type="SMART" id="SM00345">
    <property type="entry name" value="HTH_GNTR"/>
    <property type="match status" value="1"/>
</dbReference>
<evidence type="ECO:0000256" key="6">
    <source>
        <dbReference type="ARBA" id="ARBA00023125"/>
    </source>
</evidence>
<keyword evidence="10" id="KW-1185">Reference proteome</keyword>
<comment type="similarity">
    <text evidence="2">In the C-terminal section; belongs to the class-I pyridoxal-phosphate-dependent aminotransferase family.</text>
</comment>
<dbReference type="Proteomes" id="UP000293846">
    <property type="component" value="Unassembled WGS sequence"/>
</dbReference>
<dbReference type="GO" id="GO:0003677">
    <property type="term" value="F:DNA binding"/>
    <property type="evidence" value="ECO:0007669"/>
    <property type="project" value="UniProtKB-KW"/>
</dbReference>
<dbReference type="PRINTS" id="PR00035">
    <property type="entry name" value="HTHGNTR"/>
</dbReference>
<dbReference type="SUPFAM" id="SSF46785">
    <property type="entry name" value="Winged helix' DNA-binding domain"/>
    <property type="match status" value="1"/>
</dbReference>
<keyword evidence="9" id="KW-0808">Transferase</keyword>
<dbReference type="PANTHER" id="PTHR46577">
    <property type="entry name" value="HTH-TYPE TRANSCRIPTIONAL REGULATORY PROTEIN GABR"/>
    <property type="match status" value="1"/>
</dbReference>
<dbReference type="GO" id="GO:0008483">
    <property type="term" value="F:transaminase activity"/>
    <property type="evidence" value="ECO:0007669"/>
    <property type="project" value="UniProtKB-KW"/>
</dbReference>
<dbReference type="PROSITE" id="PS50949">
    <property type="entry name" value="HTH_GNTR"/>
    <property type="match status" value="1"/>
</dbReference>
<dbReference type="CDD" id="cd00609">
    <property type="entry name" value="AAT_like"/>
    <property type="match status" value="1"/>
</dbReference>
<evidence type="ECO:0000256" key="2">
    <source>
        <dbReference type="ARBA" id="ARBA00005384"/>
    </source>
</evidence>
<accession>A0A4R1AXC0</accession>
<dbReference type="GO" id="GO:0030170">
    <property type="term" value="F:pyridoxal phosphate binding"/>
    <property type="evidence" value="ECO:0007669"/>
    <property type="project" value="InterPro"/>
</dbReference>
<proteinExistence type="inferred from homology"/>
<comment type="caution">
    <text evidence="9">The sequence shown here is derived from an EMBL/GenBank/DDBJ whole genome shotgun (WGS) entry which is preliminary data.</text>
</comment>
<keyword evidence="4" id="KW-0663">Pyridoxal phosphate</keyword>
<dbReference type="InterPro" id="IPR000524">
    <property type="entry name" value="Tscrpt_reg_HTH_GntR"/>
</dbReference>
<dbReference type="EMBL" id="SJTH01000049">
    <property type="protein sequence ID" value="TCJ01821.1"/>
    <property type="molecule type" value="Genomic_DNA"/>
</dbReference>
<dbReference type="CDD" id="cd07377">
    <property type="entry name" value="WHTH_GntR"/>
    <property type="match status" value="1"/>
</dbReference>
<dbReference type="Gene3D" id="1.10.10.10">
    <property type="entry name" value="Winged helix-like DNA-binding domain superfamily/Winged helix DNA-binding domain"/>
    <property type="match status" value="1"/>
</dbReference>
<dbReference type="Gene3D" id="3.40.640.10">
    <property type="entry name" value="Type I PLP-dependent aspartate aminotransferase-like (Major domain)"/>
    <property type="match status" value="1"/>
</dbReference>
<gene>
    <name evidence="9" type="ORF">E0Y62_22395</name>
</gene>
<dbReference type="SUPFAM" id="SSF53383">
    <property type="entry name" value="PLP-dependent transferases"/>
    <property type="match status" value="1"/>
</dbReference>
<dbReference type="InterPro" id="IPR015424">
    <property type="entry name" value="PyrdxlP-dep_Trfase"/>
</dbReference>
<evidence type="ECO:0000313" key="10">
    <source>
        <dbReference type="Proteomes" id="UP000293846"/>
    </source>
</evidence>
<name>A0A4R1AXC0_9BACI</name>
<evidence type="ECO:0000256" key="4">
    <source>
        <dbReference type="ARBA" id="ARBA00022898"/>
    </source>
</evidence>
<dbReference type="InterPro" id="IPR015421">
    <property type="entry name" value="PyrdxlP-dep_Trfase_major"/>
</dbReference>
<dbReference type="InterPro" id="IPR036390">
    <property type="entry name" value="WH_DNA-bd_sf"/>
</dbReference>
<keyword evidence="3 9" id="KW-0032">Aminotransferase</keyword>
<evidence type="ECO:0000259" key="8">
    <source>
        <dbReference type="PROSITE" id="PS50949"/>
    </source>
</evidence>
<dbReference type="GO" id="GO:0003700">
    <property type="term" value="F:DNA-binding transcription factor activity"/>
    <property type="evidence" value="ECO:0007669"/>
    <property type="project" value="InterPro"/>
</dbReference>
<evidence type="ECO:0000313" key="9">
    <source>
        <dbReference type="EMBL" id="TCJ01821.1"/>
    </source>
</evidence>
<evidence type="ECO:0000256" key="3">
    <source>
        <dbReference type="ARBA" id="ARBA00022576"/>
    </source>
</evidence>
<dbReference type="Pfam" id="PF00155">
    <property type="entry name" value="Aminotran_1_2"/>
    <property type="match status" value="1"/>
</dbReference>
<reference evidence="9 10" key="1">
    <citation type="submission" date="2019-03" db="EMBL/GenBank/DDBJ databases">
        <authorList>
            <person name="Jensen L."/>
            <person name="Storgaard J."/>
            <person name="Sulaj E."/>
            <person name="Schramm A."/>
            <person name="Marshall I.P.G."/>
        </authorList>
    </citation>
    <scope>NUCLEOTIDE SEQUENCE [LARGE SCALE GENOMIC DNA]</scope>
    <source>
        <strain evidence="9 10">2017H2G3</strain>
    </source>
</reference>
<dbReference type="Pfam" id="PF00392">
    <property type="entry name" value="GntR"/>
    <property type="match status" value="1"/>
</dbReference>
<dbReference type="InterPro" id="IPR036388">
    <property type="entry name" value="WH-like_DNA-bd_sf"/>
</dbReference>
<dbReference type="InterPro" id="IPR051446">
    <property type="entry name" value="HTH_trans_reg/aminotransferase"/>
</dbReference>
<organism evidence="9 10">
    <name type="scientific">Cytobacillus praedii</name>
    <dbReference type="NCBI Taxonomy" id="1742358"/>
    <lineage>
        <taxon>Bacteria</taxon>
        <taxon>Bacillati</taxon>
        <taxon>Bacillota</taxon>
        <taxon>Bacilli</taxon>
        <taxon>Bacillales</taxon>
        <taxon>Bacillaceae</taxon>
        <taxon>Cytobacillus</taxon>
    </lineage>
</organism>
<keyword evidence="7" id="KW-0804">Transcription</keyword>
<dbReference type="STRING" id="1742358.GCA_001439605_01794"/>
<dbReference type="PANTHER" id="PTHR46577:SF1">
    <property type="entry name" value="HTH-TYPE TRANSCRIPTIONAL REGULATORY PROTEIN GABR"/>
    <property type="match status" value="1"/>
</dbReference>
<keyword evidence="6" id="KW-0238">DNA-binding</keyword>
<keyword evidence="5" id="KW-0805">Transcription regulation</keyword>
<dbReference type="OrthoDB" id="9808770at2"/>
<evidence type="ECO:0000256" key="7">
    <source>
        <dbReference type="ARBA" id="ARBA00023163"/>
    </source>
</evidence>
<dbReference type="AlphaFoldDB" id="A0A4R1AXC0"/>
<evidence type="ECO:0000256" key="5">
    <source>
        <dbReference type="ARBA" id="ARBA00023015"/>
    </source>
</evidence>
<sequence>MTKVPELKYLIGTDGGQTVELTPFLQRELSEPLYSQLYYWIKKEIEEGRLLPGIKLPSVRQLSTHLKVSRNTVEAAYQQLQSEGYLESVPKSGIWVAEIEKKPSMHPNEAEHPVMQECKPSREVLVDFEYGNVDLDKFPLKQWKKCLSDAVGQENNWLFEYSEKQGEFELRREISTYLLQSRGVRSTPEQILITAGTQTSMALICRILALQGNTVAMEEPGYSGVRSVFEEQGCQIEPVPLEKDGLSMEHIQLSRAKAVYVTPSHQFPFGMILSISKRMRLLNWAYQTGGYIIEDDYDGEFRYRGQPIPSLKSLDEEEKVIYLGTFSKSFLPSLRLSYIVLPPSLMDHYSRTFAVYNQSVSPIIQRAMALFMQSGEFERHIRRMRKQYQRKHQALLRSIDQYLGTKVKIVGEKSGLHILLKLKGVSTIELSEKGLQKGVKVYSPINFWLNPTPEGNSYIMLGFGGLSIEEIDKGVRLLASCLYEEEIVDLESN</sequence>
<comment type="cofactor">
    <cofactor evidence="1">
        <name>pyridoxal 5'-phosphate</name>
        <dbReference type="ChEBI" id="CHEBI:597326"/>
    </cofactor>
</comment>
<dbReference type="InterPro" id="IPR004839">
    <property type="entry name" value="Aminotransferase_I/II_large"/>
</dbReference>
<protein>
    <submittedName>
        <fullName evidence="9">PLP-dependent aminotransferase family protein</fullName>
    </submittedName>
</protein>
<feature type="domain" description="HTH gntR-type" evidence="8">
    <location>
        <begin position="31"/>
        <end position="99"/>
    </location>
</feature>
<evidence type="ECO:0000256" key="1">
    <source>
        <dbReference type="ARBA" id="ARBA00001933"/>
    </source>
</evidence>